<evidence type="ECO:0008006" key="4">
    <source>
        <dbReference type="Google" id="ProtNLM"/>
    </source>
</evidence>
<dbReference type="PANTHER" id="PTHR13412">
    <property type="entry name" value="T-CELL IMMUNOMODULATORY PROTEIN HOMOLOG"/>
    <property type="match status" value="1"/>
</dbReference>
<dbReference type="GO" id="GO:0007155">
    <property type="term" value="P:cell adhesion"/>
    <property type="evidence" value="ECO:0007669"/>
    <property type="project" value="InterPro"/>
</dbReference>
<evidence type="ECO:0000313" key="3">
    <source>
        <dbReference type="Proteomes" id="UP000031258"/>
    </source>
</evidence>
<dbReference type="SUPFAM" id="SSF69318">
    <property type="entry name" value="Integrin alpha N-terminal domain"/>
    <property type="match status" value="1"/>
</dbReference>
<protein>
    <recommendedName>
        <fullName evidence="4">FG-GAP repeat protein</fullName>
    </recommendedName>
</protein>
<dbReference type="STRING" id="86105.NF27_DC00060"/>
<dbReference type="InterPro" id="IPR000413">
    <property type="entry name" value="Integrin_alpha"/>
</dbReference>
<evidence type="ECO:0000313" key="2">
    <source>
        <dbReference type="EMBL" id="KIE05727.1"/>
    </source>
</evidence>
<gene>
    <name evidence="2" type="ORF">NF27_DC00060</name>
</gene>
<dbReference type="EMBL" id="JSWE01000079">
    <property type="protein sequence ID" value="KIE05727.1"/>
    <property type="molecule type" value="Genomic_DNA"/>
</dbReference>
<dbReference type="Gene3D" id="2.130.10.130">
    <property type="entry name" value="Integrin alpha, N-terminal"/>
    <property type="match status" value="2"/>
</dbReference>
<evidence type="ECO:0000256" key="1">
    <source>
        <dbReference type="ARBA" id="ARBA00023180"/>
    </source>
</evidence>
<keyword evidence="3" id="KW-1185">Reference proteome</keyword>
<dbReference type="InterPro" id="IPR013519">
    <property type="entry name" value="Int_alpha_beta-p"/>
</dbReference>
<name>A0A0C1MUE7_9RICK</name>
<dbReference type="GO" id="GO:0008305">
    <property type="term" value="C:integrin complex"/>
    <property type="evidence" value="ECO:0007669"/>
    <property type="project" value="InterPro"/>
</dbReference>
<dbReference type="InterPro" id="IPR024881">
    <property type="entry name" value="Tip"/>
</dbReference>
<dbReference type="PRINTS" id="PR01185">
    <property type="entry name" value="INTEGRINA"/>
</dbReference>
<dbReference type="SMART" id="SM00191">
    <property type="entry name" value="Int_alpha"/>
    <property type="match status" value="4"/>
</dbReference>
<comment type="caution">
    <text evidence="2">The sequence shown here is derived from an EMBL/GenBank/DDBJ whole genome shotgun (WGS) entry which is preliminary data.</text>
</comment>
<dbReference type="InterPro" id="IPR028994">
    <property type="entry name" value="Integrin_alpha_N"/>
</dbReference>
<dbReference type="PATRIC" id="fig|86105.3.peg.506"/>
<sequence>MKNRRLSMRTSDASCINLGITNQDQEAVIYINCPDNTGQNCNTQANQLSLQITNNCPNTLSYNHASLSLQNVQLLNLNSINVLNNGYQLTATAISQYSPNITISAINQINIDSNTTLQLGLTNIDCYSSTTGHGRYTISFTFMDEQSETVSISSGISISYPPNNNQPYLQSTMNIDFVSADGGGRDGSSQAIYISNENNYNSDIPNRLVFSLQNSNKQQPINGTSNSYFTVSFVASTDDYSYGALNTQDLINEISLTHEEESYGAWDISFDNQLGNWKITPQNPYTILGIGINSISTFILDNIIANYQTGLTSMYISYFSIPGYNDGSFALPISKNTPQPTIVSFNTSKLYYNSCSLLSTQDQVVIFNYYLYGAQRWYLEINSVIGEASQKIFLDLCAENVCNQKGSITININDIYSLSNQYTYYLVPLNASFSKSVETFYINQCKTITASFVFPLYGLNYAGDVNADGIDDIGIFNQVIFGKKAFPINSSLSQSAKHCSSGLTIANQENENNNFLMAPSTSYAGDINADGISDLVLSGTNAYIIYGNQYIESLDVADINGNNGFAILMHGDIQHSAGMAGYIGDINADGIDDILVCGYFGVAYVIYGSKSIGSAIDVKNLNGSNGFSIIGDENMGLFLRSAGDVNGDKIKDIIIGCKDSAYVIYGSKLIPSTINVSKLDGSNGFSITGLPGGTTGHPYEFGTVVSSAGDFNDDGIDDMVLSTLYARYAPYYNPPYPVAYVIYGGASLGATINVNNLNGSNGFPLLGGDLSYLISVSNAGDINADGIDDIVIGNSKYEAAYVVYGSKNSPTSIDLTRLSNVEGFSIITNIEDFGQLVSYLGDINGDNSIDIGVASDSAVYIFSGVNQFMSNQYNSPNPSYDKIEVPFNSLLPQDFGLFGINNTNDINI</sequence>
<dbReference type="PANTHER" id="PTHR13412:SF0">
    <property type="entry name" value="T-CELL IMMUNOMODULATORY PROTEIN"/>
    <property type="match status" value="1"/>
</dbReference>
<dbReference type="AlphaFoldDB" id="A0A0C1MUE7"/>
<proteinExistence type="predicted"/>
<reference evidence="2 3" key="1">
    <citation type="submission" date="2014-11" db="EMBL/GenBank/DDBJ databases">
        <title>A Rickettsiales Symbiont of Amoebae With Ancient Features.</title>
        <authorList>
            <person name="Schulz F."/>
            <person name="Martijn J."/>
            <person name="Wascher F."/>
            <person name="Kostanjsek R."/>
            <person name="Ettema T.J."/>
            <person name="Horn M."/>
        </authorList>
    </citation>
    <scope>NUCLEOTIDE SEQUENCE [LARGE SCALE GENOMIC DNA]</scope>
    <source>
        <strain evidence="2 3">UWC36</strain>
    </source>
</reference>
<accession>A0A0C1MUE7</accession>
<organism evidence="2 3">
    <name type="scientific">Candidatus Jidaibacter acanthamoebae</name>
    <dbReference type="NCBI Taxonomy" id="86105"/>
    <lineage>
        <taxon>Bacteria</taxon>
        <taxon>Pseudomonadati</taxon>
        <taxon>Pseudomonadota</taxon>
        <taxon>Alphaproteobacteria</taxon>
        <taxon>Rickettsiales</taxon>
        <taxon>Candidatus Midichloriaceae</taxon>
        <taxon>Candidatus Jidaibacter</taxon>
    </lineage>
</organism>
<keyword evidence="1" id="KW-0325">Glycoprotein</keyword>
<dbReference type="Proteomes" id="UP000031258">
    <property type="component" value="Unassembled WGS sequence"/>
</dbReference>